<keyword evidence="1" id="KW-0812">Transmembrane</keyword>
<keyword evidence="1" id="KW-0472">Membrane</keyword>
<evidence type="ECO:0000313" key="2">
    <source>
        <dbReference type="EMBL" id="GAA0729704.1"/>
    </source>
</evidence>
<dbReference type="RefSeq" id="WP_343914031.1">
    <property type="nucleotide sequence ID" value="NZ_BAAAGE010000004.1"/>
</dbReference>
<keyword evidence="3" id="KW-1185">Reference proteome</keyword>
<comment type="caution">
    <text evidence="2">The sequence shown here is derived from an EMBL/GenBank/DDBJ whole genome shotgun (WGS) entry which is preliminary data.</text>
</comment>
<sequence length="371" mass="43195">MKKSLIRVFIKFGTISFFTIILWEVVLGIYVHKTDIKIEVPIYSLQNTQGFWFDLNEDFGTIHLPDHFYRQKKICFDVLYESNSSGFRDKERKVKSLDKRVVVLGDSFMEGVGVQVNERVSDLLEIDTKVPHLNYGMAGNFGPTQYYMLYKTLASTYSHEAILIGILPSNDFIDDDYEISLRVGGNRYRPFFDGEYPNYKLVYHANSMNKSSAKPKKHNKLKVFLKNFTYSYNMLAYVKAKRRIKAIPKDSLLSPEEVPSYFSYSPKQINRMKYALEQIKLIAGDKPVMVFTIPIFQEIKAYRKHGENPLGKELSVFCHDLGIEYLDLLPETDKLSIEQCEEQFLSCDGHWSALGNSFAKEKIQQYFKYYQ</sequence>
<dbReference type="Proteomes" id="UP001501758">
    <property type="component" value="Unassembled WGS sequence"/>
</dbReference>
<accession>A0ABN1J5T7</accession>
<feature type="transmembrane region" description="Helical" evidence="1">
    <location>
        <begin position="12"/>
        <end position="31"/>
    </location>
</feature>
<dbReference type="EMBL" id="BAAAGE010000004">
    <property type="protein sequence ID" value="GAA0729704.1"/>
    <property type="molecule type" value="Genomic_DNA"/>
</dbReference>
<evidence type="ECO:0008006" key="4">
    <source>
        <dbReference type="Google" id="ProtNLM"/>
    </source>
</evidence>
<reference evidence="2 3" key="1">
    <citation type="journal article" date="2019" name="Int. J. Syst. Evol. Microbiol.">
        <title>The Global Catalogue of Microorganisms (GCM) 10K type strain sequencing project: providing services to taxonomists for standard genome sequencing and annotation.</title>
        <authorList>
            <consortium name="The Broad Institute Genomics Platform"/>
            <consortium name="The Broad Institute Genome Sequencing Center for Infectious Disease"/>
            <person name="Wu L."/>
            <person name="Ma J."/>
        </authorList>
    </citation>
    <scope>NUCLEOTIDE SEQUENCE [LARGE SCALE GENOMIC DNA]</scope>
    <source>
        <strain evidence="2 3">JCM 15974</strain>
    </source>
</reference>
<evidence type="ECO:0000313" key="3">
    <source>
        <dbReference type="Proteomes" id="UP001501758"/>
    </source>
</evidence>
<proteinExistence type="predicted"/>
<gene>
    <name evidence="2" type="ORF">GCM10009430_40110</name>
</gene>
<protein>
    <recommendedName>
        <fullName evidence="4">SGNH/GDSL hydrolase family protein</fullName>
    </recommendedName>
</protein>
<name>A0ABN1J5T7_9FLAO</name>
<dbReference type="SUPFAM" id="SSF52266">
    <property type="entry name" value="SGNH hydrolase"/>
    <property type="match status" value="1"/>
</dbReference>
<organism evidence="2 3">
    <name type="scientific">Aquimarina litoralis</name>
    <dbReference type="NCBI Taxonomy" id="584605"/>
    <lineage>
        <taxon>Bacteria</taxon>
        <taxon>Pseudomonadati</taxon>
        <taxon>Bacteroidota</taxon>
        <taxon>Flavobacteriia</taxon>
        <taxon>Flavobacteriales</taxon>
        <taxon>Flavobacteriaceae</taxon>
        <taxon>Aquimarina</taxon>
    </lineage>
</organism>
<evidence type="ECO:0000256" key="1">
    <source>
        <dbReference type="SAM" id="Phobius"/>
    </source>
</evidence>
<keyword evidence="1" id="KW-1133">Transmembrane helix</keyword>